<dbReference type="PANTHER" id="PTHR23146:SF0">
    <property type="entry name" value="RNA POLYMERASE-ASSOCIATED PROTEIN LEO1"/>
    <property type="match status" value="1"/>
</dbReference>
<dbReference type="OrthoDB" id="20844at2759"/>
<feature type="compositionally biased region" description="Acidic residues" evidence="1">
    <location>
        <begin position="209"/>
        <end position="222"/>
    </location>
</feature>
<feature type="compositionally biased region" description="Basic and acidic residues" evidence="1">
    <location>
        <begin position="145"/>
        <end position="162"/>
    </location>
</feature>
<evidence type="ECO:0000313" key="3">
    <source>
        <dbReference type="Proteomes" id="UP000631114"/>
    </source>
</evidence>
<evidence type="ECO:0000256" key="1">
    <source>
        <dbReference type="SAM" id="MobiDB-lite"/>
    </source>
</evidence>
<keyword evidence="3" id="KW-1185">Reference proteome</keyword>
<evidence type="ECO:0000313" key="2">
    <source>
        <dbReference type="EMBL" id="KAF9597602.1"/>
    </source>
</evidence>
<dbReference type="Pfam" id="PF04004">
    <property type="entry name" value="Leo1"/>
    <property type="match status" value="1"/>
</dbReference>
<proteinExistence type="predicted"/>
<dbReference type="GO" id="GO:0006368">
    <property type="term" value="P:transcription elongation by RNA polymerase II"/>
    <property type="evidence" value="ECO:0007669"/>
    <property type="project" value="InterPro"/>
</dbReference>
<dbReference type="InterPro" id="IPR007149">
    <property type="entry name" value="Leo1"/>
</dbReference>
<feature type="compositionally biased region" description="Basic and acidic residues" evidence="1">
    <location>
        <begin position="99"/>
        <end position="111"/>
    </location>
</feature>
<gene>
    <name evidence="2" type="ORF">IFM89_020081</name>
</gene>
<evidence type="ECO:0008006" key="4">
    <source>
        <dbReference type="Google" id="ProtNLM"/>
    </source>
</evidence>
<sequence>MAQEKRQQMMHNLFGEQSDDELEVDSGHGSSCEPGYLSEEVEGAVEPDKKVAVCVEGKGKLEEESEAKLGEGPAQVESEDGSEKSSVQGEVTKQKAKNKVKEAESNEHHEYGQGGVRRRGKELRDSKSKKSDKNHDVDNEDNEADQGRNHSKSPGEEKDQTRISHLVPETSDVFGDSEKDESEEKGDQNEFGQESHRSLMEVEGSDERDATDDDIVPDEDSEYGSNENYERKPKVESLGPPLELEFPLHPPPGRKDKMNMVKVSNIMGVEPKPFARKTYVEDDIVVTDKSGSKRRIRLENNVVRWRRVQSPDGMMNVESNARFVRWSDGSLQLLIGNEILDISVQEARYDQAHLFLRHGNGTLQSQGRLLRKMRFMPSSLSSNSHRLLTALVDSRHKKVYKVKNCIADKDPEREKEEKEKAESQTIRATELLQRKREKLKRKYAHRVDKVFYHPSYGSLAEGLDEDEEAGYNRSPRLAARPHLEEYLEAEAQMERRLINAKRVKREILRKAVEFSVGENEDSEYESERNSEYGDDEQEAVIANEAFIKDKSENKDPRDNHSKTHRRLAVVYESDEE</sequence>
<organism evidence="2 3">
    <name type="scientific">Coptis chinensis</name>
    <dbReference type="NCBI Taxonomy" id="261450"/>
    <lineage>
        <taxon>Eukaryota</taxon>
        <taxon>Viridiplantae</taxon>
        <taxon>Streptophyta</taxon>
        <taxon>Embryophyta</taxon>
        <taxon>Tracheophyta</taxon>
        <taxon>Spermatophyta</taxon>
        <taxon>Magnoliopsida</taxon>
        <taxon>Ranunculales</taxon>
        <taxon>Ranunculaceae</taxon>
        <taxon>Coptidoideae</taxon>
        <taxon>Coptis</taxon>
    </lineage>
</organism>
<feature type="region of interest" description="Disordered" evidence="1">
    <location>
        <begin position="516"/>
        <end position="576"/>
    </location>
</feature>
<dbReference type="EMBL" id="JADFTS010000007">
    <property type="protein sequence ID" value="KAF9597602.1"/>
    <property type="molecule type" value="Genomic_DNA"/>
</dbReference>
<feature type="compositionally biased region" description="Basic and acidic residues" evidence="1">
    <location>
        <begin position="122"/>
        <end position="137"/>
    </location>
</feature>
<dbReference type="GO" id="GO:0032968">
    <property type="term" value="P:positive regulation of transcription elongation by RNA polymerase II"/>
    <property type="evidence" value="ECO:0007669"/>
    <property type="project" value="TreeGrafter"/>
</dbReference>
<feature type="region of interest" description="Disordered" evidence="1">
    <location>
        <begin position="1"/>
        <end position="256"/>
    </location>
</feature>
<dbReference type="AlphaFoldDB" id="A0A835HG01"/>
<feature type="compositionally biased region" description="Low complexity" evidence="1">
    <location>
        <begin position="238"/>
        <end position="247"/>
    </location>
</feature>
<dbReference type="GO" id="GO:0016593">
    <property type="term" value="C:Cdc73/Paf1 complex"/>
    <property type="evidence" value="ECO:0007669"/>
    <property type="project" value="InterPro"/>
</dbReference>
<comment type="caution">
    <text evidence="2">The sequence shown here is derived from an EMBL/GenBank/DDBJ whole genome shotgun (WGS) entry which is preliminary data.</text>
</comment>
<reference evidence="2 3" key="1">
    <citation type="submission" date="2020-10" db="EMBL/GenBank/DDBJ databases">
        <title>The Coptis chinensis genome and diversification of protoberbering-type alkaloids.</title>
        <authorList>
            <person name="Wang B."/>
            <person name="Shu S."/>
            <person name="Song C."/>
            <person name="Liu Y."/>
        </authorList>
    </citation>
    <scope>NUCLEOTIDE SEQUENCE [LARGE SCALE GENOMIC DNA]</scope>
    <source>
        <strain evidence="2">HL-2020</strain>
        <tissue evidence="2">Leaf</tissue>
    </source>
</reference>
<protein>
    <recommendedName>
        <fullName evidence="4">RNA polymerase-associated protein LEO1</fullName>
    </recommendedName>
</protein>
<name>A0A835HG01_9MAGN</name>
<accession>A0A835HG01</accession>
<feature type="compositionally biased region" description="Basic and acidic residues" evidence="1">
    <location>
        <begin position="185"/>
        <end position="208"/>
    </location>
</feature>
<feature type="compositionally biased region" description="Basic and acidic residues" evidence="1">
    <location>
        <begin position="546"/>
        <end position="561"/>
    </location>
</feature>
<feature type="compositionally biased region" description="Basic and acidic residues" evidence="1">
    <location>
        <begin position="46"/>
        <end position="69"/>
    </location>
</feature>
<dbReference type="PANTHER" id="PTHR23146">
    <property type="entry name" value="LEO1 PROTEIN"/>
    <property type="match status" value="1"/>
</dbReference>
<dbReference type="Proteomes" id="UP000631114">
    <property type="component" value="Unassembled WGS sequence"/>
</dbReference>
<dbReference type="GO" id="GO:1990269">
    <property type="term" value="F:RNA polymerase II C-terminal domain phosphoserine binding"/>
    <property type="evidence" value="ECO:0007669"/>
    <property type="project" value="TreeGrafter"/>
</dbReference>